<name>A0ABN1L962_9GAMM</name>
<dbReference type="EMBL" id="BAAAFA010000009">
    <property type="protein sequence ID" value="GAA0820646.1"/>
    <property type="molecule type" value="Genomic_DNA"/>
</dbReference>
<gene>
    <name evidence="2" type="ORF">GCM10009111_26450</name>
</gene>
<organism evidence="2 3">
    <name type="scientific">Colwellia asteriadis</name>
    <dbReference type="NCBI Taxonomy" id="517723"/>
    <lineage>
        <taxon>Bacteria</taxon>
        <taxon>Pseudomonadati</taxon>
        <taxon>Pseudomonadota</taxon>
        <taxon>Gammaproteobacteria</taxon>
        <taxon>Alteromonadales</taxon>
        <taxon>Colwelliaceae</taxon>
        <taxon>Colwellia</taxon>
    </lineage>
</organism>
<dbReference type="Proteomes" id="UP001500021">
    <property type="component" value="Unassembled WGS sequence"/>
</dbReference>
<proteinExistence type="predicted"/>
<feature type="signal peptide" evidence="1">
    <location>
        <begin position="1"/>
        <end position="26"/>
    </location>
</feature>
<comment type="caution">
    <text evidence="2">The sequence shown here is derived from an EMBL/GenBank/DDBJ whole genome shotgun (WGS) entry which is preliminary data.</text>
</comment>
<keyword evidence="3" id="KW-1185">Reference proteome</keyword>
<evidence type="ECO:0000256" key="1">
    <source>
        <dbReference type="SAM" id="SignalP"/>
    </source>
</evidence>
<keyword evidence="1" id="KW-0732">Signal</keyword>
<evidence type="ECO:0000313" key="2">
    <source>
        <dbReference type="EMBL" id="GAA0820646.1"/>
    </source>
</evidence>
<reference evidence="2 3" key="1">
    <citation type="journal article" date="2019" name="Int. J. Syst. Evol. Microbiol.">
        <title>The Global Catalogue of Microorganisms (GCM) 10K type strain sequencing project: providing services to taxonomists for standard genome sequencing and annotation.</title>
        <authorList>
            <consortium name="The Broad Institute Genomics Platform"/>
            <consortium name="The Broad Institute Genome Sequencing Center for Infectious Disease"/>
            <person name="Wu L."/>
            <person name="Ma J."/>
        </authorList>
    </citation>
    <scope>NUCLEOTIDE SEQUENCE [LARGE SCALE GENOMIC DNA]</scope>
    <source>
        <strain evidence="2 3">JCM 15608</strain>
    </source>
</reference>
<sequence length="268" mass="29802">MEFFMKKLLATITATALLTTILTVKANESDAMVEMIVSMMKKSGEIRDLSTCLGITEEKFINAYTDTIKLCFPKDALQGDCMDEMVPEIFGLPQSKFEACTSDDSEYAQAESDIDLSTLSDDERNALLDQQRTEAMANMEEMAAFMKKASEGTEGKITLPVYSPSSLTSHYINGMESSSGNKTLPVATFTTTDSVDEVIEFYKKSLPNFEIGNSGEIYYMMEKLPGNLSQLSHDLENLPLYFVPHIETYSLKMSGEETTLIVISYEPS</sequence>
<accession>A0ABN1L962</accession>
<protein>
    <submittedName>
        <fullName evidence="2">Uncharacterized protein</fullName>
    </submittedName>
</protein>
<evidence type="ECO:0000313" key="3">
    <source>
        <dbReference type="Proteomes" id="UP001500021"/>
    </source>
</evidence>
<feature type="chain" id="PRO_5046058140" evidence="1">
    <location>
        <begin position="27"/>
        <end position="268"/>
    </location>
</feature>